<reference evidence="1 2" key="1">
    <citation type="submission" date="2016-11" db="EMBL/GenBank/DDBJ databases">
        <authorList>
            <person name="Jaros S."/>
            <person name="Januszkiewicz K."/>
            <person name="Wedrychowicz H."/>
        </authorList>
    </citation>
    <scope>NUCLEOTIDE SEQUENCE [LARGE SCALE GENOMIC DNA]</scope>
    <source>
        <strain evidence="1 2">DSM 15929</strain>
    </source>
</reference>
<evidence type="ECO:0000313" key="1">
    <source>
        <dbReference type="EMBL" id="SHL77326.1"/>
    </source>
</evidence>
<dbReference type="EMBL" id="FRAC01000053">
    <property type="protein sequence ID" value="SHL77326.1"/>
    <property type="molecule type" value="Genomic_DNA"/>
</dbReference>
<sequence>MNAEILINYKMNTEELFIWNTFFISKSLLKIHEALYSKLI</sequence>
<accession>A0A1M7DCS6</accession>
<organism evidence="1 2">
    <name type="scientific">Anaerocolumna jejuensis DSM 15929</name>
    <dbReference type="NCBI Taxonomy" id="1121322"/>
    <lineage>
        <taxon>Bacteria</taxon>
        <taxon>Bacillati</taxon>
        <taxon>Bacillota</taxon>
        <taxon>Clostridia</taxon>
        <taxon>Lachnospirales</taxon>
        <taxon>Lachnospiraceae</taxon>
        <taxon>Anaerocolumna</taxon>
    </lineage>
</organism>
<proteinExistence type="predicted"/>
<protein>
    <submittedName>
        <fullName evidence="1">Uncharacterized protein</fullName>
    </submittedName>
</protein>
<name>A0A1M7DCS6_9FIRM</name>
<gene>
    <name evidence="1" type="ORF">SAMN02745136_05665</name>
</gene>
<dbReference type="STRING" id="1121322.SAMN02745136_05665"/>
<keyword evidence="2" id="KW-1185">Reference proteome</keyword>
<dbReference type="Proteomes" id="UP000184386">
    <property type="component" value="Unassembled WGS sequence"/>
</dbReference>
<evidence type="ECO:0000313" key="2">
    <source>
        <dbReference type="Proteomes" id="UP000184386"/>
    </source>
</evidence>
<dbReference type="AlphaFoldDB" id="A0A1M7DCS6"/>